<sequence length="294" mass="33550">MSTIYFDSIFSDEIRRKHLYNGQVFVFSPCASAIALCDFARGLVEEAFAPLDPREAQHSLPVEKYVEILAQLKPTFIHHPESKQLIQGILKESGCDLNKTYFDVPRLRTATSDRYLTAGIAYAFHPHRDTWYSAPMCQINWWIPVYDITPENAMAFHPRYWSQPVKNSSRDYNYAQWIKESRKNAAQHIKTDTRKQPHAEETLEMEPQLRLITQVGGMILFSGAQMHSTIPNTSGYTRFSIDFRTVHFDDVIAQKGAPNIDSACTGTSLGDFLRGTDFYPITDTLLLSTTNNLL</sequence>
<evidence type="ECO:0008006" key="3">
    <source>
        <dbReference type="Google" id="ProtNLM"/>
    </source>
</evidence>
<organism evidence="1 2">
    <name type="scientific">Nostoc punctiforme NIES-2108</name>
    <dbReference type="NCBI Taxonomy" id="1356359"/>
    <lineage>
        <taxon>Bacteria</taxon>
        <taxon>Bacillati</taxon>
        <taxon>Cyanobacteriota</taxon>
        <taxon>Cyanophyceae</taxon>
        <taxon>Nostocales</taxon>
        <taxon>Nostocaceae</taxon>
        <taxon>Nostoc</taxon>
    </lineage>
</organism>
<comment type="caution">
    <text evidence="1">The sequence shown here is derived from an EMBL/GenBank/DDBJ whole genome shotgun (WGS) entry which is preliminary data.</text>
</comment>
<accession>A0A367RMQ0</accession>
<gene>
    <name evidence="1" type="ORF">A6769_12820</name>
</gene>
<dbReference type="EMBL" id="LXQE01000136">
    <property type="protein sequence ID" value="RCJ37838.1"/>
    <property type="molecule type" value="Genomic_DNA"/>
</dbReference>
<proteinExistence type="predicted"/>
<name>A0A367RMQ0_NOSPU</name>
<evidence type="ECO:0000313" key="1">
    <source>
        <dbReference type="EMBL" id="RCJ37838.1"/>
    </source>
</evidence>
<evidence type="ECO:0000313" key="2">
    <source>
        <dbReference type="Proteomes" id="UP000252085"/>
    </source>
</evidence>
<dbReference type="SUPFAM" id="SSF51197">
    <property type="entry name" value="Clavaminate synthase-like"/>
    <property type="match status" value="1"/>
</dbReference>
<dbReference type="Gene3D" id="2.60.120.620">
    <property type="entry name" value="q2cbj1_9rhob like domain"/>
    <property type="match status" value="1"/>
</dbReference>
<dbReference type="AlphaFoldDB" id="A0A367RMQ0"/>
<dbReference type="Proteomes" id="UP000252085">
    <property type="component" value="Unassembled WGS sequence"/>
</dbReference>
<reference evidence="1 2" key="1">
    <citation type="submission" date="2016-04" db="EMBL/GenBank/DDBJ databases">
        <authorList>
            <person name="Evans L.H."/>
            <person name="Alamgir A."/>
            <person name="Owens N."/>
            <person name="Weber N.D."/>
            <person name="Virtaneva K."/>
            <person name="Barbian K."/>
            <person name="Babar A."/>
            <person name="Rosenke K."/>
        </authorList>
    </citation>
    <scope>NUCLEOTIDE SEQUENCE [LARGE SCALE GENOMIC DNA]</scope>
    <source>
        <strain evidence="1">NIES-2108</strain>
    </source>
</reference>
<protein>
    <recommendedName>
        <fullName evidence="3">Phytanoyl-CoA dioxygenase</fullName>
    </recommendedName>
</protein>